<dbReference type="InterPro" id="IPR059166">
    <property type="entry name" value="PLD-like_cat"/>
</dbReference>
<gene>
    <name evidence="2" type="ORF">Pan181_20590</name>
</gene>
<name>A0A518AMA9_9BACT</name>
<keyword evidence="3" id="KW-1185">Reference proteome</keyword>
<dbReference type="KEGG" id="amuc:Pan181_20590"/>
<accession>A0A518AMA9</accession>
<dbReference type="CDD" id="cd09176">
    <property type="entry name" value="PLDc_unchar6"/>
    <property type="match status" value="1"/>
</dbReference>
<reference evidence="2 3" key="1">
    <citation type="submission" date="2019-02" db="EMBL/GenBank/DDBJ databases">
        <title>Deep-cultivation of Planctomycetes and their phenomic and genomic characterization uncovers novel biology.</title>
        <authorList>
            <person name="Wiegand S."/>
            <person name="Jogler M."/>
            <person name="Boedeker C."/>
            <person name="Pinto D."/>
            <person name="Vollmers J."/>
            <person name="Rivas-Marin E."/>
            <person name="Kohn T."/>
            <person name="Peeters S.H."/>
            <person name="Heuer A."/>
            <person name="Rast P."/>
            <person name="Oberbeckmann S."/>
            <person name="Bunk B."/>
            <person name="Jeske O."/>
            <person name="Meyerdierks A."/>
            <person name="Storesund J.E."/>
            <person name="Kallscheuer N."/>
            <person name="Luecker S."/>
            <person name="Lage O.M."/>
            <person name="Pohl T."/>
            <person name="Merkel B.J."/>
            <person name="Hornburger P."/>
            <person name="Mueller R.-W."/>
            <person name="Bruemmer F."/>
            <person name="Labrenz M."/>
            <person name="Spormann A.M."/>
            <person name="Op den Camp H."/>
            <person name="Overmann J."/>
            <person name="Amann R."/>
            <person name="Jetten M.S.M."/>
            <person name="Mascher T."/>
            <person name="Medema M.H."/>
            <person name="Devos D.P."/>
            <person name="Kaster A.-K."/>
            <person name="Ovreas L."/>
            <person name="Rohde M."/>
            <person name="Galperin M.Y."/>
            <person name="Jogler C."/>
        </authorList>
    </citation>
    <scope>NUCLEOTIDE SEQUENCE [LARGE SCALE GENOMIC DNA]</scope>
    <source>
        <strain evidence="2 3">Pan181</strain>
    </source>
</reference>
<protein>
    <recommendedName>
        <fullName evidence="1">Phospholipase D-like domain-containing protein</fullName>
    </recommendedName>
</protein>
<dbReference type="EMBL" id="CP036278">
    <property type="protein sequence ID" value="QDU55862.1"/>
    <property type="molecule type" value="Genomic_DNA"/>
</dbReference>
<sequence>MAKFLNTSAITYYVEELIKGARERLIIISPYLKFNDRVRELLEDKDRLKIDVRIVYGKNELHPDETNWLKSLGFVRCSFCKNLHAKCYLSETGAIVTSMNMYEFSQVNNNEMGVLITRKNDPELYSDAYKEAQRLIRISDEVKLSVEKVTTGSEEPCSDEPERESAPGVARLSTTKLSKHVGMKTKDLFTKLLRLGWIEKADSGWALTAAGEEKGGVVKNSKRYGEYITWPSDLNLGE</sequence>
<evidence type="ECO:0000313" key="2">
    <source>
        <dbReference type="EMBL" id="QDU55862.1"/>
    </source>
</evidence>
<dbReference type="InterPro" id="IPR025202">
    <property type="entry name" value="PLD-like_dom"/>
</dbReference>
<dbReference type="Pfam" id="PF13091">
    <property type="entry name" value="PLDc_2"/>
    <property type="match status" value="1"/>
</dbReference>
<dbReference type="OrthoDB" id="5500241at2"/>
<dbReference type="RefSeq" id="WP_145246658.1">
    <property type="nucleotide sequence ID" value="NZ_CP036278.1"/>
</dbReference>
<evidence type="ECO:0000313" key="3">
    <source>
        <dbReference type="Proteomes" id="UP000315750"/>
    </source>
</evidence>
<dbReference type="SUPFAM" id="SSF56024">
    <property type="entry name" value="Phospholipase D/nuclease"/>
    <property type="match status" value="1"/>
</dbReference>
<organism evidence="2 3">
    <name type="scientific">Aeoliella mucimassa</name>
    <dbReference type="NCBI Taxonomy" id="2527972"/>
    <lineage>
        <taxon>Bacteria</taxon>
        <taxon>Pseudomonadati</taxon>
        <taxon>Planctomycetota</taxon>
        <taxon>Planctomycetia</taxon>
        <taxon>Pirellulales</taxon>
        <taxon>Lacipirellulaceae</taxon>
        <taxon>Aeoliella</taxon>
    </lineage>
</organism>
<evidence type="ECO:0000259" key="1">
    <source>
        <dbReference type="Pfam" id="PF13091"/>
    </source>
</evidence>
<dbReference type="Gene3D" id="3.30.870.10">
    <property type="entry name" value="Endonuclease Chain A"/>
    <property type="match status" value="1"/>
</dbReference>
<dbReference type="Proteomes" id="UP000315750">
    <property type="component" value="Chromosome"/>
</dbReference>
<proteinExistence type="predicted"/>
<feature type="domain" description="Phospholipase D-like" evidence="1">
    <location>
        <begin position="16"/>
        <end position="128"/>
    </location>
</feature>
<dbReference type="AlphaFoldDB" id="A0A518AMA9"/>